<name>A0A3S1A4Y5_ELYCH</name>
<accession>A0A3S1A4Y5</accession>
<organism evidence="1 2">
    <name type="scientific">Elysia chlorotica</name>
    <name type="common">Eastern emerald elysia</name>
    <name type="synonym">Sea slug</name>
    <dbReference type="NCBI Taxonomy" id="188477"/>
    <lineage>
        <taxon>Eukaryota</taxon>
        <taxon>Metazoa</taxon>
        <taxon>Spiralia</taxon>
        <taxon>Lophotrochozoa</taxon>
        <taxon>Mollusca</taxon>
        <taxon>Gastropoda</taxon>
        <taxon>Heterobranchia</taxon>
        <taxon>Euthyneura</taxon>
        <taxon>Panpulmonata</taxon>
        <taxon>Sacoglossa</taxon>
        <taxon>Placobranchoidea</taxon>
        <taxon>Plakobranchidae</taxon>
        <taxon>Elysia</taxon>
    </lineage>
</organism>
<dbReference type="AlphaFoldDB" id="A0A3S1A4Y5"/>
<reference evidence="1 2" key="1">
    <citation type="submission" date="2019-01" db="EMBL/GenBank/DDBJ databases">
        <title>A draft genome assembly of the solar-powered sea slug Elysia chlorotica.</title>
        <authorList>
            <person name="Cai H."/>
            <person name="Li Q."/>
            <person name="Fang X."/>
            <person name="Li J."/>
            <person name="Curtis N.E."/>
            <person name="Altenburger A."/>
            <person name="Shibata T."/>
            <person name="Feng M."/>
            <person name="Maeda T."/>
            <person name="Schwartz J.A."/>
            <person name="Shigenobu S."/>
            <person name="Lundholm N."/>
            <person name="Nishiyama T."/>
            <person name="Yang H."/>
            <person name="Hasebe M."/>
            <person name="Li S."/>
            <person name="Pierce S.K."/>
            <person name="Wang J."/>
        </authorList>
    </citation>
    <scope>NUCLEOTIDE SEQUENCE [LARGE SCALE GENOMIC DNA]</scope>
    <source>
        <strain evidence="1">EC2010</strain>
        <tissue evidence="1">Whole organism of an adult</tissue>
    </source>
</reference>
<evidence type="ECO:0000313" key="1">
    <source>
        <dbReference type="EMBL" id="RUS82818.1"/>
    </source>
</evidence>
<proteinExistence type="predicted"/>
<dbReference type="Proteomes" id="UP000271974">
    <property type="component" value="Unassembled WGS sequence"/>
</dbReference>
<dbReference type="EMBL" id="RQTK01000270">
    <property type="protein sequence ID" value="RUS82818.1"/>
    <property type="molecule type" value="Genomic_DNA"/>
</dbReference>
<keyword evidence="2" id="KW-1185">Reference proteome</keyword>
<comment type="caution">
    <text evidence="1">The sequence shown here is derived from an EMBL/GenBank/DDBJ whole genome shotgun (WGS) entry which is preliminary data.</text>
</comment>
<sequence>MTPRALTTFRSCSEVCSCLPAGDATCCSTCPASAKGSPTFKTWRWRRLRRLRTLSFTSWPDRWGLALRSLPWRTQCVRCKARCSRLNVKYRRCNRNGVIDNV</sequence>
<evidence type="ECO:0000313" key="2">
    <source>
        <dbReference type="Proteomes" id="UP000271974"/>
    </source>
</evidence>
<gene>
    <name evidence="1" type="ORF">EGW08_009438</name>
</gene>
<protein>
    <submittedName>
        <fullName evidence="1">Uncharacterized protein</fullName>
    </submittedName>
</protein>